<dbReference type="NCBIfam" id="TIGR02857">
    <property type="entry name" value="CydD"/>
    <property type="match status" value="1"/>
</dbReference>
<feature type="transmembrane region" description="Helical" evidence="9">
    <location>
        <begin position="21"/>
        <end position="47"/>
    </location>
</feature>
<evidence type="ECO:0000259" key="11">
    <source>
        <dbReference type="PROSITE" id="PS50929"/>
    </source>
</evidence>
<dbReference type="RefSeq" id="WP_210511307.1">
    <property type="nucleotide sequence ID" value="NZ_JAFIDN010000004.1"/>
</dbReference>
<evidence type="ECO:0000256" key="2">
    <source>
        <dbReference type="ARBA" id="ARBA00022448"/>
    </source>
</evidence>
<evidence type="ECO:0000256" key="7">
    <source>
        <dbReference type="ARBA" id="ARBA00022989"/>
    </source>
</evidence>
<dbReference type="Proteomes" id="UP000673975">
    <property type="component" value="Unassembled WGS sequence"/>
</dbReference>
<dbReference type="GO" id="GO:0005886">
    <property type="term" value="C:plasma membrane"/>
    <property type="evidence" value="ECO:0007669"/>
    <property type="project" value="UniProtKB-SubCell"/>
</dbReference>
<sequence>MSDYTANHKRLFRLGLNYRGWWFALGCISLLSALAIIVLMYSISILVDQVFMQDEPITFYDTAVIVLAGAIFFRGSLFWISEITVQHIASEIKQDLRMRLLRHMQKLGPSWAEKQSSGELAVAAVEGVEKLDIYYSRFMPAAIHMAIVPVVLALFVFGIDWISGLILIVTGPLIPVFMSLIGMKAQSQTRKQWKTLQVLSSGFLDAVQGMRTLKLFNRTAKKQGEIERISDLFRKNTIGILKTAFLSGFVLELFASIATALVAVEIGVRLIEGHIGFQLGLFVLLLAPEYYLPFRLFGAQHHAGMEGTEAAGRIFSIMDTPVRSNISAADQHKQKVAIPSGPFHIRFERVTFSYSSESDPVIKDAAFELEPGKTTVLAGRSGTGKTTLTRLITQEYVPDKGSVMVNGIPCDLFDEKQWLGQISIVNQNPWLFDDTVLANIAIAKPGAPFEEIVEASGKAAAHEFISKLPDGYQTRAGEQAVRFSGGERQRIALARAFLRNSPVVILDEPSSALDPHSELKIRKSVKRLEKDRTVLIIAHRLSTVRNADNILLLEDGRISGSGSHEQLLNTSHTYREMVTAYTKKS</sequence>
<feature type="transmembrane region" description="Helical" evidence="9">
    <location>
        <begin position="59"/>
        <end position="80"/>
    </location>
</feature>
<keyword evidence="13" id="KW-1185">Reference proteome</keyword>
<dbReference type="InterPro" id="IPR003593">
    <property type="entry name" value="AAA+_ATPase"/>
</dbReference>
<dbReference type="PROSITE" id="PS00211">
    <property type="entry name" value="ABC_TRANSPORTER_1"/>
    <property type="match status" value="1"/>
</dbReference>
<dbReference type="PANTHER" id="PTHR24221:SF590">
    <property type="entry name" value="COMPONENT LINKED WITH THE ASSEMBLY OF CYTOCHROME' TRANSPORT TRANSMEMBRANE ATP-BINDING PROTEIN ABC TRANSPORTER CYDD-RELATED"/>
    <property type="match status" value="1"/>
</dbReference>
<dbReference type="GO" id="GO:0140359">
    <property type="term" value="F:ABC-type transporter activity"/>
    <property type="evidence" value="ECO:0007669"/>
    <property type="project" value="InterPro"/>
</dbReference>
<evidence type="ECO:0000259" key="10">
    <source>
        <dbReference type="PROSITE" id="PS50893"/>
    </source>
</evidence>
<feature type="transmembrane region" description="Helical" evidence="9">
    <location>
        <begin position="244"/>
        <end position="263"/>
    </location>
</feature>
<comment type="caution">
    <text evidence="12">The sequence shown here is derived from an EMBL/GenBank/DDBJ whole genome shotgun (WGS) entry which is preliminary data.</text>
</comment>
<dbReference type="Pfam" id="PF00664">
    <property type="entry name" value="ABC_membrane"/>
    <property type="match status" value="1"/>
</dbReference>
<keyword evidence="3" id="KW-1003">Cell membrane</keyword>
<evidence type="ECO:0000256" key="1">
    <source>
        <dbReference type="ARBA" id="ARBA00004651"/>
    </source>
</evidence>
<keyword evidence="2" id="KW-0813">Transport</keyword>
<accession>A0A8J7UVC2</accession>
<feature type="transmembrane region" description="Helical" evidence="9">
    <location>
        <begin position="165"/>
        <end position="183"/>
    </location>
</feature>
<evidence type="ECO:0000256" key="5">
    <source>
        <dbReference type="ARBA" id="ARBA00022741"/>
    </source>
</evidence>
<dbReference type="CDD" id="cd18584">
    <property type="entry name" value="ABC_6TM_AarD_CydD"/>
    <property type="match status" value="1"/>
</dbReference>
<dbReference type="InterPro" id="IPR003439">
    <property type="entry name" value="ABC_transporter-like_ATP-bd"/>
</dbReference>
<dbReference type="Gene3D" id="1.20.1560.10">
    <property type="entry name" value="ABC transporter type 1, transmembrane domain"/>
    <property type="match status" value="1"/>
</dbReference>
<dbReference type="PANTHER" id="PTHR24221">
    <property type="entry name" value="ATP-BINDING CASSETTE SUB-FAMILY B"/>
    <property type="match status" value="1"/>
</dbReference>
<feature type="domain" description="ABC transmembrane type-1" evidence="11">
    <location>
        <begin position="23"/>
        <end position="300"/>
    </location>
</feature>
<keyword evidence="6" id="KW-0067">ATP-binding</keyword>
<evidence type="ECO:0000313" key="13">
    <source>
        <dbReference type="Proteomes" id="UP000673975"/>
    </source>
</evidence>
<evidence type="ECO:0000256" key="3">
    <source>
        <dbReference type="ARBA" id="ARBA00022475"/>
    </source>
</evidence>
<dbReference type="InterPro" id="IPR036640">
    <property type="entry name" value="ABC1_TM_sf"/>
</dbReference>
<evidence type="ECO:0000313" key="12">
    <source>
        <dbReference type="EMBL" id="MBP3192407.1"/>
    </source>
</evidence>
<dbReference type="InterPro" id="IPR027417">
    <property type="entry name" value="P-loop_NTPase"/>
</dbReference>
<keyword evidence="5" id="KW-0547">Nucleotide-binding</keyword>
<name>A0A8J7UVC2_9BACT</name>
<evidence type="ECO:0000256" key="9">
    <source>
        <dbReference type="SAM" id="Phobius"/>
    </source>
</evidence>
<dbReference type="SMART" id="SM00382">
    <property type="entry name" value="AAA"/>
    <property type="match status" value="1"/>
</dbReference>
<proteinExistence type="predicted"/>
<dbReference type="PROSITE" id="PS50893">
    <property type="entry name" value="ABC_TRANSPORTER_2"/>
    <property type="match status" value="1"/>
</dbReference>
<dbReference type="GO" id="GO:0016887">
    <property type="term" value="F:ATP hydrolysis activity"/>
    <property type="evidence" value="ECO:0007669"/>
    <property type="project" value="InterPro"/>
</dbReference>
<gene>
    <name evidence="12" type="primary">cydD</name>
    <name evidence="12" type="ORF">NATSA_07015</name>
</gene>
<dbReference type="EMBL" id="JAFIDN010000004">
    <property type="protein sequence ID" value="MBP3192407.1"/>
    <property type="molecule type" value="Genomic_DNA"/>
</dbReference>
<dbReference type="InterPro" id="IPR017871">
    <property type="entry name" value="ABC_transporter-like_CS"/>
</dbReference>
<feature type="transmembrane region" description="Helical" evidence="9">
    <location>
        <begin position="138"/>
        <end position="159"/>
    </location>
</feature>
<keyword evidence="8 9" id="KW-0472">Membrane</keyword>
<dbReference type="InterPro" id="IPR014216">
    <property type="entry name" value="ABC_transptr_CydD"/>
</dbReference>
<evidence type="ECO:0000256" key="4">
    <source>
        <dbReference type="ARBA" id="ARBA00022692"/>
    </source>
</evidence>
<protein>
    <submittedName>
        <fullName evidence="12">Thiol reductant ABC exporter subunit CydD</fullName>
    </submittedName>
</protein>
<feature type="domain" description="ABC transporter" evidence="10">
    <location>
        <begin position="345"/>
        <end position="580"/>
    </location>
</feature>
<keyword evidence="4 9" id="KW-0812">Transmembrane</keyword>
<comment type="subcellular location">
    <subcellularLocation>
        <location evidence="1">Cell membrane</location>
        <topology evidence="1">Multi-pass membrane protein</topology>
    </subcellularLocation>
</comment>
<dbReference type="SUPFAM" id="SSF52540">
    <property type="entry name" value="P-loop containing nucleoside triphosphate hydrolases"/>
    <property type="match status" value="1"/>
</dbReference>
<dbReference type="FunFam" id="3.40.50.300:FF:000221">
    <property type="entry name" value="Multidrug ABC transporter ATP-binding protein"/>
    <property type="match status" value="1"/>
</dbReference>
<keyword evidence="7 9" id="KW-1133">Transmembrane helix</keyword>
<dbReference type="AlphaFoldDB" id="A0A8J7UVC2"/>
<dbReference type="SUPFAM" id="SSF90123">
    <property type="entry name" value="ABC transporter transmembrane region"/>
    <property type="match status" value="1"/>
</dbReference>
<reference evidence="12" key="1">
    <citation type="submission" date="2021-02" db="EMBL/GenBank/DDBJ databases">
        <title>Natronogracilivirga saccharolytica gen. nov. sp. nov. a new anaerobic, haloalkiliphilic carbohydrate-fermenting bacterium from soda lake and proposing of Cyclonatronumiaceae fam. nov. in the phylum Balneolaeota.</title>
        <authorList>
            <person name="Zhilina T.N."/>
            <person name="Sorokin D.Y."/>
            <person name="Zavarzina D.G."/>
            <person name="Toshchakov S.V."/>
            <person name="Kublanov I.V."/>
        </authorList>
    </citation>
    <scope>NUCLEOTIDE SEQUENCE</scope>
    <source>
        <strain evidence="12">Z-1702</strain>
    </source>
</reference>
<dbReference type="InterPro" id="IPR011527">
    <property type="entry name" value="ABC1_TM_dom"/>
</dbReference>
<dbReference type="GO" id="GO:0042883">
    <property type="term" value="P:cysteine transport"/>
    <property type="evidence" value="ECO:0007669"/>
    <property type="project" value="InterPro"/>
</dbReference>
<dbReference type="InterPro" id="IPR039421">
    <property type="entry name" value="Type_1_exporter"/>
</dbReference>
<dbReference type="PROSITE" id="PS50929">
    <property type="entry name" value="ABC_TM1F"/>
    <property type="match status" value="1"/>
</dbReference>
<organism evidence="12 13">
    <name type="scientific">Natronogracilivirga saccharolytica</name>
    <dbReference type="NCBI Taxonomy" id="2812953"/>
    <lineage>
        <taxon>Bacteria</taxon>
        <taxon>Pseudomonadati</taxon>
        <taxon>Balneolota</taxon>
        <taxon>Balneolia</taxon>
        <taxon>Balneolales</taxon>
        <taxon>Cyclonatronaceae</taxon>
        <taxon>Natronogracilivirga</taxon>
    </lineage>
</organism>
<evidence type="ECO:0000256" key="6">
    <source>
        <dbReference type="ARBA" id="ARBA00022840"/>
    </source>
</evidence>
<dbReference type="GO" id="GO:0005524">
    <property type="term" value="F:ATP binding"/>
    <property type="evidence" value="ECO:0007669"/>
    <property type="project" value="UniProtKB-KW"/>
</dbReference>
<dbReference type="Pfam" id="PF00005">
    <property type="entry name" value="ABC_tran"/>
    <property type="match status" value="1"/>
</dbReference>
<evidence type="ECO:0000256" key="8">
    <source>
        <dbReference type="ARBA" id="ARBA00023136"/>
    </source>
</evidence>
<dbReference type="Gene3D" id="3.40.50.300">
    <property type="entry name" value="P-loop containing nucleotide triphosphate hydrolases"/>
    <property type="match status" value="1"/>
</dbReference>